<feature type="transmembrane region" description="Helical" evidence="1">
    <location>
        <begin position="123"/>
        <end position="145"/>
    </location>
</feature>
<dbReference type="Proteomes" id="UP000505355">
    <property type="component" value="Chromosome"/>
</dbReference>
<evidence type="ECO:0000313" key="3">
    <source>
        <dbReference type="Proteomes" id="UP000505355"/>
    </source>
</evidence>
<evidence type="ECO:0008006" key="4">
    <source>
        <dbReference type="Google" id="ProtNLM"/>
    </source>
</evidence>
<keyword evidence="1" id="KW-0472">Membrane</keyword>
<dbReference type="EMBL" id="CP054139">
    <property type="protein sequence ID" value="QKJ32193.1"/>
    <property type="molecule type" value="Genomic_DNA"/>
</dbReference>
<dbReference type="RefSeq" id="WP_173416844.1">
    <property type="nucleotide sequence ID" value="NZ_CP054139.1"/>
</dbReference>
<keyword evidence="1" id="KW-1133">Transmembrane helix</keyword>
<evidence type="ECO:0000313" key="2">
    <source>
        <dbReference type="EMBL" id="QKJ32193.1"/>
    </source>
</evidence>
<keyword evidence="1" id="KW-0812">Transmembrane</keyword>
<evidence type="ECO:0000256" key="1">
    <source>
        <dbReference type="SAM" id="Phobius"/>
    </source>
</evidence>
<sequence length="162" mass="18706">MKTSNRIITLIWLIIALSALFSVFSLFKGIGQYNSQPLFFWLTMIKLVSTAILLVMGLYMRRVVLSYTAKQPWDEKNYLKMKRMGYLALVLVNAAFQAGYEQMWKVLTHSIVPVDGLYSFRRFYGILFTESPAMWVLALSIFLFAELIKAAHQVKAENESFI</sequence>
<dbReference type="AlphaFoldDB" id="A0A7D4TPY8"/>
<name>A0A7D4TPY8_9SPHI</name>
<organism evidence="2 3">
    <name type="scientific">Mucilaginibacter mali</name>
    <dbReference type="NCBI Taxonomy" id="2740462"/>
    <lineage>
        <taxon>Bacteria</taxon>
        <taxon>Pseudomonadati</taxon>
        <taxon>Bacteroidota</taxon>
        <taxon>Sphingobacteriia</taxon>
        <taxon>Sphingobacteriales</taxon>
        <taxon>Sphingobacteriaceae</taxon>
        <taxon>Mucilaginibacter</taxon>
    </lineage>
</organism>
<keyword evidence="3" id="KW-1185">Reference proteome</keyword>
<feature type="transmembrane region" description="Helical" evidence="1">
    <location>
        <begin position="39"/>
        <end position="60"/>
    </location>
</feature>
<protein>
    <recommendedName>
        <fullName evidence="4">DUF2975 domain-containing protein</fullName>
    </recommendedName>
</protein>
<dbReference type="KEGG" id="mmab:HQ865_21315"/>
<feature type="transmembrane region" description="Helical" evidence="1">
    <location>
        <begin position="7"/>
        <end position="27"/>
    </location>
</feature>
<feature type="transmembrane region" description="Helical" evidence="1">
    <location>
        <begin position="84"/>
        <end position="103"/>
    </location>
</feature>
<proteinExistence type="predicted"/>
<reference evidence="2 3" key="1">
    <citation type="submission" date="2020-05" db="EMBL/GenBank/DDBJ databases">
        <title>Mucilaginibacter mali sp. nov.</title>
        <authorList>
            <person name="Kim H.S."/>
            <person name="Lee K.C."/>
            <person name="Suh M.K."/>
            <person name="Kim J.-S."/>
            <person name="Han K.-I."/>
            <person name="Eom M.K."/>
            <person name="Shin Y.K."/>
            <person name="Lee J.-S."/>
        </authorList>
    </citation>
    <scope>NUCLEOTIDE SEQUENCE [LARGE SCALE GENOMIC DNA]</scope>
    <source>
        <strain evidence="2 3">G2-14</strain>
    </source>
</reference>
<accession>A0A7D4TPY8</accession>
<gene>
    <name evidence="2" type="ORF">HQ865_21315</name>
</gene>